<comment type="caution">
    <text evidence="2">The sequence shown here is derived from an EMBL/GenBank/DDBJ whole genome shotgun (WGS) entry which is preliminary data.</text>
</comment>
<evidence type="ECO:0000313" key="3">
    <source>
        <dbReference type="Proteomes" id="UP001590951"/>
    </source>
</evidence>
<evidence type="ECO:0008006" key="4">
    <source>
        <dbReference type="Google" id="ProtNLM"/>
    </source>
</evidence>
<keyword evidence="3" id="KW-1185">Reference proteome</keyword>
<organism evidence="2 3">
    <name type="scientific">Lepraria finkii</name>
    <dbReference type="NCBI Taxonomy" id="1340010"/>
    <lineage>
        <taxon>Eukaryota</taxon>
        <taxon>Fungi</taxon>
        <taxon>Dikarya</taxon>
        <taxon>Ascomycota</taxon>
        <taxon>Pezizomycotina</taxon>
        <taxon>Lecanoromycetes</taxon>
        <taxon>OSLEUM clade</taxon>
        <taxon>Lecanoromycetidae</taxon>
        <taxon>Lecanorales</taxon>
        <taxon>Lecanorineae</taxon>
        <taxon>Stereocaulaceae</taxon>
        <taxon>Lepraria</taxon>
    </lineage>
</organism>
<proteinExistence type="predicted"/>
<reference evidence="2 3" key="1">
    <citation type="submission" date="2024-09" db="EMBL/GenBank/DDBJ databases">
        <title>Rethinking Asexuality: The Enigmatic Case of Functional Sexual Genes in Lepraria (Stereocaulaceae).</title>
        <authorList>
            <person name="Doellman M."/>
            <person name="Sun Y."/>
            <person name="Barcenas-Pena A."/>
            <person name="Lumbsch H.T."/>
            <person name="Grewe F."/>
        </authorList>
    </citation>
    <scope>NUCLEOTIDE SEQUENCE [LARGE SCALE GENOMIC DNA]</scope>
    <source>
        <strain evidence="2 3">Grewe 0041</strain>
    </source>
</reference>
<feature type="compositionally biased region" description="Basic residues" evidence="1">
    <location>
        <begin position="1"/>
        <end position="15"/>
    </location>
</feature>
<feature type="region of interest" description="Disordered" evidence="1">
    <location>
        <begin position="1"/>
        <end position="22"/>
    </location>
</feature>
<gene>
    <name evidence="2" type="ORF">ABVK25_011170</name>
</gene>
<evidence type="ECO:0000256" key="1">
    <source>
        <dbReference type="SAM" id="MobiDB-lite"/>
    </source>
</evidence>
<name>A0ABR4AT50_9LECA</name>
<accession>A0ABR4AT50</accession>
<sequence length="192" mass="22564">MGRVTRKKTRKKTRNKKYDTPRKAKVQGAYEYLVAKGIPFKDTELFDYFDVEKRAGYRFIAEGEPSRTIRNQEGYNKTRGRPNKLTGADVRDTDHLLEENHLDIEAKGMPWDAISWTMDFEVSGYTLQRTIRDALTYSKHLSALKEHLPEPLRQKRKKWAGDIYAKYPKPEDWERVRFSDEVYAGYSPEGHL</sequence>
<dbReference type="Proteomes" id="UP001590951">
    <property type="component" value="Unassembled WGS sequence"/>
</dbReference>
<protein>
    <recommendedName>
        <fullName evidence="4">Transposase</fullName>
    </recommendedName>
</protein>
<dbReference type="EMBL" id="JBHFEH010000087">
    <property type="protein sequence ID" value="KAL2047941.1"/>
    <property type="molecule type" value="Genomic_DNA"/>
</dbReference>
<evidence type="ECO:0000313" key="2">
    <source>
        <dbReference type="EMBL" id="KAL2047941.1"/>
    </source>
</evidence>